<dbReference type="VEuPathDB" id="TrichDB:TRFO_09032"/>
<dbReference type="AlphaFoldDB" id="A0A1J4JIL5"/>
<comment type="caution">
    <text evidence="2">The sequence shown here is derived from an EMBL/GenBank/DDBJ whole genome shotgun (WGS) entry which is preliminary data.</text>
</comment>
<evidence type="ECO:0000313" key="3">
    <source>
        <dbReference type="Proteomes" id="UP000179807"/>
    </source>
</evidence>
<protein>
    <recommendedName>
        <fullName evidence="1">Initiator binding domain-containing protein</fullName>
    </recommendedName>
</protein>
<evidence type="ECO:0000313" key="2">
    <source>
        <dbReference type="EMBL" id="OHS98175.1"/>
    </source>
</evidence>
<dbReference type="Proteomes" id="UP000179807">
    <property type="component" value="Unassembled WGS sequence"/>
</dbReference>
<dbReference type="GeneID" id="94829349"/>
<keyword evidence="3" id="KW-1185">Reference proteome</keyword>
<gene>
    <name evidence="2" type="ORF">TRFO_09032</name>
</gene>
<evidence type="ECO:0000259" key="1">
    <source>
        <dbReference type="Pfam" id="PF10416"/>
    </source>
</evidence>
<accession>A0A1J4JIL5</accession>
<dbReference type="Pfam" id="PF10416">
    <property type="entry name" value="IBD"/>
    <property type="match status" value="1"/>
</dbReference>
<name>A0A1J4JIL5_9EUKA</name>
<feature type="domain" description="Initiator binding" evidence="1">
    <location>
        <begin position="4"/>
        <end position="103"/>
    </location>
</feature>
<proteinExistence type="predicted"/>
<sequence length="243" mass="28545">MEQNDAQKELEQFRNYINGNEDRMKMIHIVWHCLKLTSKYPQLTKDVGAFWTSDNCFIFNSTIFGKFTNRKPNTINRNFREHGFLFEKSTAPRRAEIFSRIPDGDKLPDQIHWVFRWADSFNQSTSEREAMKWQYQTALPKNKKRDKIDLLTQNEIKVDTQNFFCNELNSVEASLSANNTNEDIKISFKESDINVPVKPLIDDFEDFLVGEVVEDHVFMSDYFSFHDAPYIEASAISDLDLFP</sequence>
<dbReference type="InterPro" id="IPR018845">
    <property type="entry name" value="Initiator-bd"/>
</dbReference>
<reference evidence="2" key="1">
    <citation type="submission" date="2016-10" db="EMBL/GenBank/DDBJ databases">
        <authorList>
            <person name="Benchimol M."/>
            <person name="Almeida L.G."/>
            <person name="Vasconcelos A.T."/>
            <person name="Perreira-Neves A."/>
            <person name="Rosa I.A."/>
            <person name="Tasca T."/>
            <person name="Bogo M.R."/>
            <person name="de Souza W."/>
        </authorList>
    </citation>
    <scope>NUCLEOTIDE SEQUENCE [LARGE SCALE GENOMIC DNA]</scope>
    <source>
        <strain evidence="2">K</strain>
    </source>
</reference>
<dbReference type="InterPro" id="IPR036388">
    <property type="entry name" value="WH-like_DNA-bd_sf"/>
</dbReference>
<dbReference type="RefSeq" id="XP_068351312.1">
    <property type="nucleotide sequence ID" value="XM_068494645.1"/>
</dbReference>
<organism evidence="2 3">
    <name type="scientific">Tritrichomonas foetus</name>
    <dbReference type="NCBI Taxonomy" id="1144522"/>
    <lineage>
        <taxon>Eukaryota</taxon>
        <taxon>Metamonada</taxon>
        <taxon>Parabasalia</taxon>
        <taxon>Tritrichomonadida</taxon>
        <taxon>Tritrichomonadidae</taxon>
        <taxon>Tritrichomonas</taxon>
    </lineage>
</organism>
<dbReference type="Gene3D" id="1.10.10.10">
    <property type="entry name" value="Winged helix-like DNA-binding domain superfamily/Winged helix DNA-binding domain"/>
    <property type="match status" value="1"/>
</dbReference>
<dbReference type="EMBL" id="MLAK01001071">
    <property type="protein sequence ID" value="OHS98175.1"/>
    <property type="molecule type" value="Genomic_DNA"/>
</dbReference>